<dbReference type="SUPFAM" id="SSF47473">
    <property type="entry name" value="EF-hand"/>
    <property type="match status" value="1"/>
</dbReference>
<evidence type="ECO:0000256" key="4">
    <source>
        <dbReference type="ARBA" id="ARBA00022837"/>
    </source>
</evidence>
<name>A0A8C9GAF3_PAVCR</name>
<keyword evidence="9" id="KW-1185">Reference proteome</keyword>
<dbReference type="Ensembl" id="ENSPSTT00000027851.1">
    <property type="protein sequence ID" value="ENSPSTP00000026472.1"/>
    <property type="gene ID" value="ENSPSTG00000019376.1"/>
</dbReference>
<protein>
    <recommendedName>
        <fullName evidence="7">EF-hand domain-containing protein</fullName>
    </recommendedName>
</protein>
<keyword evidence="2 6" id="KW-0732">Signal</keyword>
<feature type="chain" id="PRO_5034880128" description="EF-hand domain-containing protein" evidence="6">
    <location>
        <begin position="27"/>
        <end position="261"/>
    </location>
</feature>
<feature type="domain" description="EF-hand" evidence="7">
    <location>
        <begin position="82"/>
        <end position="117"/>
    </location>
</feature>
<dbReference type="InterPro" id="IPR018247">
    <property type="entry name" value="EF_Hand_1_Ca_BS"/>
</dbReference>
<dbReference type="PANTHER" id="PTHR23104:SF15">
    <property type="entry name" value="CELL GROWTH REGULATOR WITH EF HAND DOMAIN PROTEIN 1"/>
    <property type="match status" value="1"/>
</dbReference>
<dbReference type="AlphaFoldDB" id="A0A8C9GAF3"/>
<dbReference type="Gene3D" id="1.10.238.10">
    <property type="entry name" value="EF-hand"/>
    <property type="match status" value="1"/>
</dbReference>
<dbReference type="InterPro" id="IPR002048">
    <property type="entry name" value="EF_hand_dom"/>
</dbReference>
<evidence type="ECO:0000256" key="1">
    <source>
        <dbReference type="ARBA" id="ARBA00022723"/>
    </source>
</evidence>
<reference evidence="8" key="1">
    <citation type="submission" date="2025-08" db="UniProtKB">
        <authorList>
            <consortium name="Ensembl"/>
        </authorList>
    </citation>
    <scope>IDENTIFICATION</scope>
</reference>
<keyword evidence="3" id="KW-0677">Repeat</keyword>
<accession>A0A8C9GAF3</accession>
<keyword evidence="4" id="KW-0106">Calcium</keyword>
<evidence type="ECO:0000259" key="7">
    <source>
        <dbReference type="PROSITE" id="PS50222"/>
    </source>
</evidence>
<evidence type="ECO:0000256" key="5">
    <source>
        <dbReference type="SAM" id="MobiDB-lite"/>
    </source>
</evidence>
<feature type="compositionally biased region" description="Low complexity" evidence="5">
    <location>
        <begin position="251"/>
        <end position="261"/>
    </location>
</feature>
<proteinExistence type="predicted"/>
<dbReference type="PANTHER" id="PTHR23104">
    <property type="entry name" value="MULTIPLE COAGULATION FACTOR DEFICIENCY PROTEIN 2 NEURAL STEM CELL DERIVED NEURONAL SURVIVAL PROTEIN"/>
    <property type="match status" value="1"/>
</dbReference>
<keyword evidence="1" id="KW-0479">Metal-binding</keyword>
<dbReference type="PROSITE" id="PS00018">
    <property type="entry name" value="EF_HAND_1"/>
    <property type="match status" value="2"/>
</dbReference>
<sequence length="261" mass="27009">MRAPREAPPPPPLLLLLLLLGPAARAAPRDGVLRYGLRGGRAGSGRGTGTVRAPLPGPAVPRLLRSAVRSLGPPQRDADEMTREQALLFLFAMHDHDRSGQLDGLELLQLLGAVLTQGGAGRPSSEVAAMVDRALEQRDRSGDGLLDPSELLLPAPARGPPRGGGAALEETAEGHVGEQEEIPTVGEETPGGDAEASSPSEGQGLRGDGGVQAEGQGIPETGAPSEEDETAELETAIEDSELRVEPPEAPASPAWEDPGEM</sequence>
<dbReference type="InterPro" id="IPR011992">
    <property type="entry name" value="EF-hand-dom_pair"/>
</dbReference>
<dbReference type="PROSITE" id="PS50222">
    <property type="entry name" value="EF_HAND_2"/>
    <property type="match status" value="1"/>
</dbReference>
<organism evidence="8 9">
    <name type="scientific">Pavo cristatus</name>
    <name type="common">Indian peafowl</name>
    <name type="synonym">Blue peafowl</name>
    <dbReference type="NCBI Taxonomy" id="9049"/>
    <lineage>
        <taxon>Eukaryota</taxon>
        <taxon>Metazoa</taxon>
        <taxon>Chordata</taxon>
        <taxon>Craniata</taxon>
        <taxon>Vertebrata</taxon>
        <taxon>Euteleostomi</taxon>
        <taxon>Archelosauria</taxon>
        <taxon>Archosauria</taxon>
        <taxon>Dinosauria</taxon>
        <taxon>Saurischia</taxon>
        <taxon>Theropoda</taxon>
        <taxon>Coelurosauria</taxon>
        <taxon>Aves</taxon>
        <taxon>Neognathae</taxon>
        <taxon>Galloanserae</taxon>
        <taxon>Galliformes</taxon>
        <taxon>Phasianidae</taxon>
        <taxon>Phasianinae</taxon>
        <taxon>Pavo</taxon>
    </lineage>
</organism>
<reference evidence="8" key="2">
    <citation type="submission" date="2025-09" db="UniProtKB">
        <authorList>
            <consortium name="Ensembl"/>
        </authorList>
    </citation>
    <scope>IDENTIFICATION</scope>
</reference>
<evidence type="ECO:0000256" key="2">
    <source>
        <dbReference type="ARBA" id="ARBA00022729"/>
    </source>
</evidence>
<dbReference type="GO" id="GO:0005509">
    <property type="term" value="F:calcium ion binding"/>
    <property type="evidence" value="ECO:0007669"/>
    <property type="project" value="InterPro"/>
</dbReference>
<evidence type="ECO:0000313" key="8">
    <source>
        <dbReference type="Ensembl" id="ENSPSTP00000026472.1"/>
    </source>
</evidence>
<feature type="region of interest" description="Disordered" evidence="5">
    <location>
        <begin position="140"/>
        <end position="261"/>
    </location>
</feature>
<evidence type="ECO:0000256" key="3">
    <source>
        <dbReference type="ARBA" id="ARBA00022737"/>
    </source>
</evidence>
<dbReference type="InterPro" id="IPR052110">
    <property type="entry name" value="MCFD2-like"/>
</dbReference>
<evidence type="ECO:0000313" key="9">
    <source>
        <dbReference type="Proteomes" id="UP000694428"/>
    </source>
</evidence>
<evidence type="ECO:0000256" key="6">
    <source>
        <dbReference type="SAM" id="SignalP"/>
    </source>
</evidence>
<dbReference type="Proteomes" id="UP000694428">
    <property type="component" value="Unplaced"/>
</dbReference>
<feature type="signal peptide" evidence="6">
    <location>
        <begin position="1"/>
        <end position="26"/>
    </location>
</feature>
<feature type="compositionally biased region" description="Acidic residues" evidence="5">
    <location>
        <begin position="225"/>
        <end position="239"/>
    </location>
</feature>